<organism evidence="4 5">
    <name type="scientific">Hyunsoonleella jejuensis</name>
    <dbReference type="NCBI Taxonomy" id="419940"/>
    <lineage>
        <taxon>Bacteria</taxon>
        <taxon>Pseudomonadati</taxon>
        <taxon>Bacteroidota</taxon>
        <taxon>Flavobacteriia</taxon>
        <taxon>Flavobacteriales</taxon>
        <taxon>Flavobacteriaceae</taxon>
    </lineage>
</organism>
<dbReference type="InterPro" id="IPR036291">
    <property type="entry name" value="NAD(P)-bd_dom_sf"/>
</dbReference>
<dbReference type="GO" id="GO:0000166">
    <property type="term" value="F:nucleotide binding"/>
    <property type="evidence" value="ECO:0007669"/>
    <property type="project" value="InterPro"/>
</dbReference>
<dbReference type="STRING" id="419940.SAMN05421824_3022"/>
<dbReference type="InterPro" id="IPR050463">
    <property type="entry name" value="Gfo/Idh/MocA_oxidrdct_glycsds"/>
</dbReference>
<evidence type="ECO:0000259" key="2">
    <source>
        <dbReference type="Pfam" id="PF01408"/>
    </source>
</evidence>
<dbReference type="Gene3D" id="3.40.50.720">
    <property type="entry name" value="NAD(P)-binding Rossmann-like Domain"/>
    <property type="match status" value="1"/>
</dbReference>
<dbReference type="RefSeq" id="WP_092581078.1">
    <property type="nucleotide sequence ID" value="NZ_FOFN01000006.1"/>
</dbReference>
<evidence type="ECO:0000313" key="5">
    <source>
        <dbReference type="Proteomes" id="UP000198999"/>
    </source>
</evidence>
<evidence type="ECO:0000259" key="3">
    <source>
        <dbReference type="Pfam" id="PF22725"/>
    </source>
</evidence>
<feature type="domain" description="Gfo/Idh/MocA-like oxidoreductase N-terminal" evidence="2">
    <location>
        <begin position="4"/>
        <end position="124"/>
    </location>
</feature>
<dbReference type="EMBL" id="FOFN01000006">
    <property type="protein sequence ID" value="SER10244.1"/>
    <property type="molecule type" value="Genomic_DNA"/>
</dbReference>
<evidence type="ECO:0000313" key="4">
    <source>
        <dbReference type="EMBL" id="SER10244.1"/>
    </source>
</evidence>
<dbReference type="AlphaFoldDB" id="A0A1H9LFT3"/>
<dbReference type="OrthoDB" id="9795543at2"/>
<dbReference type="Gene3D" id="3.30.360.10">
    <property type="entry name" value="Dihydrodipicolinate Reductase, domain 2"/>
    <property type="match status" value="1"/>
</dbReference>
<dbReference type="SUPFAM" id="SSF55347">
    <property type="entry name" value="Glyceraldehyde-3-phosphate dehydrogenase-like, C-terminal domain"/>
    <property type="match status" value="1"/>
</dbReference>
<dbReference type="Pfam" id="PF22725">
    <property type="entry name" value="GFO_IDH_MocA_C3"/>
    <property type="match status" value="1"/>
</dbReference>
<dbReference type="PANTHER" id="PTHR43818:SF11">
    <property type="entry name" value="BCDNA.GH03377"/>
    <property type="match status" value="1"/>
</dbReference>
<name>A0A1H9LFT3_9FLAO</name>
<protein>
    <submittedName>
        <fullName evidence="4">Predicted dehydrogenase</fullName>
    </submittedName>
</protein>
<dbReference type="Pfam" id="PF01408">
    <property type="entry name" value="GFO_IDH_MocA"/>
    <property type="match status" value="1"/>
</dbReference>
<dbReference type="InterPro" id="IPR055170">
    <property type="entry name" value="GFO_IDH_MocA-like_dom"/>
</dbReference>
<dbReference type="SUPFAM" id="SSF51735">
    <property type="entry name" value="NAD(P)-binding Rossmann-fold domains"/>
    <property type="match status" value="1"/>
</dbReference>
<keyword evidence="1" id="KW-0560">Oxidoreductase</keyword>
<evidence type="ECO:0000256" key="1">
    <source>
        <dbReference type="ARBA" id="ARBA00023002"/>
    </source>
</evidence>
<dbReference type="PANTHER" id="PTHR43818">
    <property type="entry name" value="BCDNA.GH03377"/>
    <property type="match status" value="1"/>
</dbReference>
<proteinExistence type="predicted"/>
<dbReference type="GO" id="GO:0016491">
    <property type="term" value="F:oxidoreductase activity"/>
    <property type="evidence" value="ECO:0007669"/>
    <property type="project" value="UniProtKB-KW"/>
</dbReference>
<accession>A0A1H9LFT3</accession>
<keyword evidence="5" id="KW-1185">Reference proteome</keyword>
<feature type="domain" description="GFO/IDH/MocA-like oxidoreductase" evidence="3">
    <location>
        <begin position="132"/>
        <end position="255"/>
    </location>
</feature>
<dbReference type="Proteomes" id="UP000198999">
    <property type="component" value="Unassembled WGS sequence"/>
</dbReference>
<dbReference type="InterPro" id="IPR000683">
    <property type="entry name" value="Gfo/Idh/MocA-like_OxRdtase_N"/>
</dbReference>
<sequence length="324" mass="36437">MKTIKWGFIGCGSVTEVKSGPAYQLTEGFEVVAVMRRNIEKAKDYAKRHNINTFYNDADALINDENVDAIYIATPPDSHKTYALKVAKAGKPCCIEKPITPNYQDSSAILNAFQSANIPLFVAYYRRSLPRFLKVKSWLDDHKIGEIRHVNWLFCKPPNNLDLNKTYNWRTDAKIAPGGYFDDLASHGLDLLAFYLGEFKDAKGICANQQHLYDAYDTISATWIHENGVTGTGSWNFGSNERIDNVTIIGSKGTITFSIFQDNAIQLKTKDFKESLVIDNPKHIQQYHVEGIRDALIINNFKHPSTGATAVHTSWVTDKILGQL</sequence>
<reference evidence="4 5" key="1">
    <citation type="submission" date="2016-10" db="EMBL/GenBank/DDBJ databases">
        <authorList>
            <person name="de Groot N.N."/>
        </authorList>
    </citation>
    <scope>NUCLEOTIDE SEQUENCE [LARGE SCALE GENOMIC DNA]</scope>
    <source>
        <strain evidence="4 5">DSM 21035</strain>
    </source>
</reference>
<gene>
    <name evidence="4" type="ORF">SAMN05421824_3022</name>
</gene>